<name>A0A915EU59_9BILA</name>
<feature type="binding site" evidence="9">
    <location>
        <begin position="111"/>
        <end position="114"/>
    </location>
    <ligand>
        <name>GTP</name>
        <dbReference type="ChEBI" id="CHEBI:37565"/>
    </ligand>
</feature>
<dbReference type="PROSITE" id="PS51882">
    <property type="entry name" value="G_ALPHA"/>
    <property type="match status" value="1"/>
</dbReference>
<dbReference type="WBParaSite" id="jg9011">
    <property type="protein sequence ID" value="jg9011"/>
    <property type="gene ID" value="jg9011"/>
</dbReference>
<keyword evidence="8" id="KW-0449">Lipoprotein</keyword>
<evidence type="ECO:0000256" key="7">
    <source>
        <dbReference type="ARBA" id="ARBA00023224"/>
    </source>
</evidence>
<evidence type="ECO:0000313" key="12">
    <source>
        <dbReference type="WBParaSite" id="jg9011"/>
    </source>
</evidence>
<dbReference type="GO" id="GO:0007606">
    <property type="term" value="P:sensory perception of chemical stimulus"/>
    <property type="evidence" value="ECO:0007669"/>
    <property type="project" value="TreeGrafter"/>
</dbReference>
<dbReference type="GO" id="GO:0005737">
    <property type="term" value="C:cytoplasm"/>
    <property type="evidence" value="ECO:0007669"/>
    <property type="project" value="TreeGrafter"/>
</dbReference>
<evidence type="ECO:0000256" key="6">
    <source>
        <dbReference type="ARBA" id="ARBA00023139"/>
    </source>
</evidence>
<evidence type="ECO:0000256" key="10">
    <source>
        <dbReference type="PIRSR" id="PIRSR601019-2"/>
    </source>
</evidence>
<organism evidence="11 12">
    <name type="scientific">Ditylenchus dipsaci</name>
    <dbReference type="NCBI Taxonomy" id="166011"/>
    <lineage>
        <taxon>Eukaryota</taxon>
        <taxon>Metazoa</taxon>
        <taxon>Ecdysozoa</taxon>
        <taxon>Nematoda</taxon>
        <taxon>Chromadorea</taxon>
        <taxon>Rhabditida</taxon>
        <taxon>Tylenchina</taxon>
        <taxon>Tylenchomorpha</taxon>
        <taxon>Sphaerularioidea</taxon>
        <taxon>Anguinidae</taxon>
        <taxon>Anguininae</taxon>
        <taxon>Ditylenchus</taxon>
    </lineage>
</organism>
<evidence type="ECO:0000256" key="5">
    <source>
        <dbReference type="ARBA" id="ARBA00023134"/>
    </source>
</evidence>
<dbReference type="GO" id="GO:0001664">
    <property type="term" value="F:G protein-coupled receptor binding"/>
    <property type="evidence" value="ECO:0007669"/>
    <property type="project" value="TreeGrafter"/>
</dbReference>
<feature type="binding site" evidence="9">
    <location>
        <position position="184"/>
    </location>
    <ligand>
        <name>GTP</name>
        <dbReference type="ChEBI" id="CHEBI:37565"/>
    </ligand>
</feature>
<dbReference type="AlphaFoldDB" id="A0A915EU59"/>
<dbReference type="GO" id="GO:0007191">
    <property type="term" value="P:adenylate cyclase-activating dopamine receptor signaling pathway"/>
    <property type="evidence" value="ECO:0007669"/>
    <property type="project" value="TreeGrafter"/>
</dbReference>
<dbReference type="InterPro" id="IPR027417">
    <property type="entry name" value="P-loop_NTPase"/>
</dbReference>
<evidence type="ECO:0000256" key="4">
    <source>
        <dbReference type="ARBA" id="ARBA00022741"/>
    </source>
</evidence>
<dbReference type="FunFam" id="3.40.50.300:FF:000692">
    <property type="entry name" value="Guanine nucleotide-binding protein subunit alpha"/>
    <property type="match status" value="1"/>
</dbReference>
<dbReference type="Proteomes" id="UP000887574">
    <property type="component" value="Unplaced"/>
</dbReference>
<sequence>MEVFQEGYKVSDNDKVHSRNPTVDMHTYRFKLNDTRIEICDVDQIVDYLRHWSFNCGEHYHNFILLVVSMSDYNIKHEEYEGTLLDECVEYMKVLLNNKVAQNCGLLIFFNKKDRFKEKLQDLECRDDIAYLMPHLAPQKAKEYLSKGKFEEKHMLDALCKKFVDAIKEVKNRDKNTYCRFTCAIDSKMMEGIFGAIKESILEESLLNILP</sequence>
<comment type="subunit">
    <text evidence="1">G proteins are composed of 3 units; alpha, beta and gamma. The alpha chain contains the guanine nucleotide binding site.</text>
</comment>
<keyword evidence="7" id="KW-0807">Transducer</keyword>
<protein>
    <submittedName>
        <fullName evidence="12">Uncharacterized protein</fullName>
    </submittedName>
</protein>
<feature type="binding site" evidence="10">
    <location>
        <position position="22"/>
    </location>
    <ligand>
        <name>Mg(2+)</name>
        <dbReference type="ChEBI" id="CHEBI:18420"/>
    </ligand>
</feature>
<dbReference type="PANTHER" id="PTHR10218:SF194">
    <property type="entry name" value="G PROTEIN, ALPHA SUBUNIT"/>
    <property type="match status" value="1"/>
</dbReference>
<dbReference type="GO" id="GO:0031683">
    <property type="term" value="F:G-protein beta/gamma-subunit complex binding"/>
    <property type="evidence" value="ECO:0007669"/>
    <property type="project" value="InterPro"/>
</dbReference>
<dbReference type="GO" id="GO:0046872">
    <property type="term" value="F:metal ion binding"/>
    <property type="evidence" value="ECO:0007669"/>
    <property type="project" value="UniProtKB-KW"/>
</dbReference>
<dbReference type="InterPro" id="IPR001019">
    <property type="entry name" value="Gprotein_alpha_su"/>
</dbReference>
<accession>A0A915EU59</accession>
<keyword evidence="2" id="KW-0519">Myristate</keyword>
<dbReference type="Pfam" id="PF00503">
    <property type="entry name" value="G-alpha"/>
    <property type="match status" value="1"/>
</dbReference>
<dbReference type="SUPFAM" id="SSF52540">
    <property type="entry name" value="P-loop containing nucleoside triphosphate hydrolases"/>
    <property type="match status" value="1"/>
</dbReference>
<keyword evidence="3 10" id="KW-0479">Metal-binding</keyword>
<dbReference type="PANTHER" id="PTHR10218">
    <property type="entry name" value="GTP-BINDING PROTEIN ALPHA SUBUNIT"/>
    <property type="match status" value="1"/>
</dbReference>
<evidence type="ECO:0000256" key="9">
    <source>
        <dbReference type="PIRSR" id="PIRSR601019-1"/>
    </source>
</evidence>
<evidence type="ECO:0000256" key="2">
    <source>
        <dbReference type="ARBA" id="ARBA00022707"/>
    </source>
</evidence>
<reference evidence="12" key="1">
    <citation type="submission" date="2022-11" db="UniProtKB">
        <authorList>
            <consortium name="WormBaseParasite"/>
        </authorList>
    </citation>
    <scope>IDENTIFICATION</scope>
</reference>
<keyword evidence="4 9" id="KW-0547">Nucleotide-binding</keyword>
<dbReference type="GO" id="GO:0003924">
    <property type="term" value="F:GTPase activity"/>
    <property type="evidence" value="ECO:0007669"/>
    <property type="project" value="InterPro"/>
</dbReference>
<evidence type="ECO:0000256" key="3">
    <source>
        <dbReference type="ARBA" id="ARBA00022723"/>
    </source>
</evidence>
<proteinExistence type="predicted"/>
<dbReference type="Gene3D" id="3.40.50.300">
    <property type="entry name" value="P-loop containing nucleotide triphosphate hydrolases"/>
    <property type="match status" value="1"/>
</dbReference>
<evidence type="ECO:0000256" key="8">
    <source>
        <dbReference type="ARBA" id="ARBA00023288"/>
    </source>
</evidence>
<keyword evidence="5 9" id="KW-0342">GTP-binding</keyword>
<dbReference type="GO" id="GO:0005525">
    <property type="term" value="F:GTP binding"/>
    <property type="evidence" value="ECO:0007669"/>
    <property type="project" value="UniProtKB-KW"/>
</dbReference>
<evidence type="ECO:0000313" key="11">
    <source>
        <dbReference type="Proteomes" id="UP000887574"/>
    </source>
</evidence>
<keyword evidence="10" id="KW-0460">Magnesium</keyword>
<keyword evidence="6" id="KW-0564">Palmitate</keyword>
<dbReference type="GO" id="GO:0005834">
    <property type="term" value="C:heterotrimeric G-protein complex"/>
    <property type="evidence" value="ECO:0007669"/>
    <property type="project" value="TreeGrafter"/>
</dbReference>
<keyword evidence="11" id="KW-1185">Reference proteome</keyword>
<evidence type="ECO:0000256" key="1">
    <source>
        <dbReference type="ARBA" id="ARBA00011356"/>
    </source>
</evidence>